<dbReference type="CDD" id="cd13954">
    <property type="entry name" value="7tmA_OR"/>
    <property type="match status" value="1"/>
</dbReference>
<dbReference type="RefSeq" id="XP_031747661.1">
    <property type="nucleotide sequence ID" value="XM_031891801.1"/>
</dbReference>
<dbReference type="PROSITE" id="PS50262">
    <property type="entry name" value="G_PROTEIN_RECEP_F1_2"/>
    <property type="match status" value="1"/>
</dbReference>
<dbReference type="Gene3D" id="1.20.1070.10">
    <property type="entry name" value="Rhodopsin 7-helix transmembrane proteins"/>
    <property type="match status" value="1"/>
</dbReference>
<feature type="transmembrane region" description="Helical" evidence="12">
    <location>
        <begin position="98"/>
        <end position="120"/>
    </location>
</feature>
<feature type="transmembrane region" description="Helical" evidence="12">
    <location>
        <begin position="23"/>
        <end position="48"/>
    </location>
</feature>
<gene>
    <name evidence="16" type="primary">or5do9</name>
    <name evidence="15" type="synonym">LOC116406837</name>
</gene>
<dbReference type="InterPro" id="IPR050516">
    <property type="entry name" value="Olfactory_GPCR"/>
</dbReference>
<evidence type="ECO:0000256" key="2">
    <source>
        <dbReference type="ARBA" id="ARBA00022475"/>
    </source>
</evidence>
<dbReference type="GO" id="GO:0004984">
    <property type="term" value="F:olfactory receptor activity"/>
    <property type="evidence" value="ECO:0000318"/>
    <property type="project" value="GO_Central"/>
</dbReference>
<feature type="transmembrane region" description="Helical" evidence="12">
    <location>
        <begin position="238"/>
        <end position="261"/>
    </location>
</feature>
<evidence type="ECO:0000256" key="4">
    <source>
        <dbReference type="ARBA" id="ARBA00022692"/>
    </source>
</evidence>
<evidence type="ECO:0000313" key="15">
    <source>
        <dbReference type="RefSeq" id="XP_031747661.1"/>
    </source>
</evidence>
<dbReference type="InterPro" id="IPR000725">
    <property type="entry name" value="Olfact_rcpt"/>
</dbReference>
<keyword evidence="8 12" id="KW-0472">Membrane</keyword>
<feature type="domain" description="G-protein coupled receptors family 1 profile" evidence="13">
    <location>
        <begin position="41"/>
        <end position="290"/>
    </location>
</feature>
<evidence type="ECO:0000256" key="10">
    <source>
        <dbReference type="ARBA" id="ARBA00023224"/>
    </source>
</evidence>
<dbReference type="PANTHER" id="PTHR26452">
    <property type="entry name" value="OLFACTORY RECEPTOR"/>
    <property type="match status" value="1"/>
</dbReference>
<evidence type="ECO:0000256" key="11">
    <source>
        <dbReference type="RuleBase" id="RU000688"/>
    </source>
</evidence>
<comment type="subcellular location">
    <subcellularLocation>
        <location evidence="1 12">Cell membrane</location>
        <topology evidence="1 12">Multi-pass membrane protein</topology>
    </subcellularLocation>
</comment>
<dbReference type="PRINTS" id="PR00237">
    <property type="entry name" value="GPCRRHODOPSN"/>
</dbReference>
<feature type="transmembrane region" description="Helical" evidence="12">
    <location>
        <begin position="273"/>
        <end position="292"/>
    </location>
</feature>
<organism evidence="14 15">
    <name type="scientific">Xenopus tropicalis</name>
    <name type="common">Western clawed frog</name>
    <name type="synonym">Silurana tropicalis</name>
    <dbReference type="NCBI Taxonomy" id="8364"/>
    <lineage>
        <taxon>Eukaryota</taxon>
        <taxon>Metazoa</taxon>
        <taxon>Chordata</taxon>
        <taxon>Craniata</taxon>
        <taxon>Vertebrata</taxon>
        <taxon>Euteleostomi</taxon>
        <taxon>Amphibia</taxon>
        <taxon>Batrachia</taxon>
        <taxon>Anura</taxon>
        <taxon>Pipoidea</taxon>
        <taxon>Pipidae</taxon>
        <taxon>Xenopodinae</taxon>
        <taxon>Xenopus</taxon>
        <taxon>Silurana</taxon>
    </lineage>
</organism>
<dbReference type="AlphaFoldDB" id="A0A8J1IT49"/>
<evidence type="ECO:0000256" key="3">
    <source>
        <dbReference type="ARBA" id="ARBA00022606"/>
    </source>
</evidence>
<dbReference type="InterPro" id="IPR000276">
    <property type="entry name" value="GPCR_Rhodpsn"/>
</dbReference>
<keyword evidence="4 11" id="KW-0812">Transmembrane</keyword>
<reference evidence="15" key="1">
    <citation type="submission" date="2025-08" db="UniProtKB">
        <authorList>
            <consortium name="RefSeq"/>
        </authorList>
    </citation>
    <scope>IDENTIFICATION</scope>
    <source>
        <strain evidence="15">Nigerian</strain>
        <tissue evidence="15">Liver and blood</tissue>
    </source>
</reference>
<protein>
    <recommendedName>
        <fullName evidence="12">Olfactory receptor</fullName>
    </recommendedName>
</protein>
<keyword evidence="5 12" id="KW-0552">Olfaction</keyword>
<dbReference type="OMA" id="LSCKNTW"/>
<keyword evidence="7 11" id="KW-0297">G-protein coupled receptor</keyword>
<proteinExistence type="inferred from homology"/>
<feature type="transmembrane region" description="Helical" evidence="12">
    <location>
        <begin position="200"/>
        <end position="226"/>
    </location>
</feature>
<dbReference type="GO" id="GO:0004930">
    <property type="term" value="F:G protein-coupled receptor activity"/>
    <property type="evidence" value="ECO:0007669"/>
    <property type="project" value="UniProtKB-KW"/>
</dbReference>
<dbReference type="InterPro" id="IPR017452">
    <property type="entry name" value="GPCR_Rhodpsn_7TM"/>
</dbReference>
<evidence type="ECO:0000256" key="8">
    <source>
        <dbReference type="ARBA" id="ARBA00023136"/>
    </source>
</evidence>
<keyword evidence="6 12" id="KW-1133">Transmembrane helix</keyword>
<dbReference type="Pfam" id="PF13853">
    <property type="entry name" value="7tm_4"/>
    <property type="match status" value="1"/>
</dbReference>
<dbReference type="PROSITE" id="PS00237">
    <property type="entry name" value="G_PROTEIN_RECEP_F1_1"/>
    <property type="match status" value="1"/>
</dbReference>
<sequence length="319" mass="35860">MEYSNETLVSRFFLLSLADSPDLRALCAVTLLILYILILSVNSLLIVLVRLKLHLQTPMYFFLSNISAVDIGVPSSTLPKLMLITSSQDNSISAFGCAAQMFVLSALITTECTMLAIMAYDRYVAICKPLHYHTIMNMRVCVSIAIYCWAAGIINSSIHVPYTFQLPYCRSRHIDHFFCEIPPILELSCKNTWFPRVTVYITAFIVGLCSFILTIVSYVFIISSILKIRSTQGRHKAFSTCASHLIVVSLYYGTLIFMYLLPRSKYFSETDKIMSITYTAVSPLLNPIIYSIRNTDIKLAIRGNQSKKDGRVISQSASA</sequence>
<dbReference type="GO" id="GO:0005886">
    <property type="term" value="C:plasma membrane"/>
    <property type="evidence" value="ECO:0007669"/>
    <property type="project" value="UniProtKB-SubCell"/>
</dbReference>
<dbReference type="FunFam" id="1.20.1070.10:FF:000001">
    <property type="entry name" value="Olfactory receptor"/>
    <property type="match status" value="1"/>
</dbReference>
<accession>A0A8J1IT49</accession>
<dbReference type="Xenbase" id="XB-GENE-29092179">
    <property type="gene designation" value="or5do9"/>
</dbReference>
<comment type="similarity">
    <text evidence="11">Belongs to the G-protein coupled receptor 1 family.</text>
</comment>
<dbReference type="Proteomes" id="UP000008143">
    <property type="component" value="Chromosome 8"/>
</dbReference>
<evidence type="ECO:0000256" key="1">
    <source>
        <dbReference type="ARBA" id="ARBA00004651"/>
    </source>
</evidence>
<keyword evidence="3 12" id="KW-0716">Sensory transduction</keyword>
<keyword evidence="10 11" id="KW-0807">Transducer</keyword>
<dbReference type="GO" id="GO:0005549">
    <property type="term" value="F:odorant binding"/>
    <property type="evidence" value="ECO:0000318"/>
    <property type="project" value="GO_Central"/>
</dbReference>
<evidence type="ECO:0000313" key="14">
    <source>
        <dbReference type="Proteomes" id="UP000008143"/>
    </source>
</evidence>
<feature type="transmembrane region" description="Helical" evidence="12">
    <location>
        <begin position="140"/>
        <end position="158"/>
    </location>
</feature>
<name>A0A8J1IT49_XENTR</name>
<dbReference type="KEGG" id="xtr:116406837"/>
<evidence type="ECO:0000259" key="13">
    <source>
        <dbReference type="PROSITE" id="PS50262"/>
    </source>
</evidence>
<keyword evidence="14" id="KW-1185">Reference proteome</keyword>
<evidence type="ECO:0000256" key="12">
    <source>
        <dbReference type="RuleBase" id="RU363047"/>
    </source>
</evidence>
<evidence type="ECO:0000313" key="16">
    <source>
        <dbReference type="Xenbase" id="XB-GENE-29092179"/>
    </source>
</evidence>
<dbReference type="SUPFAM" id="SSF81321">
    <property type="entry name" value="Family A G protein-coupled receptor-like"/>
    <property type="match status" value="1"/>
</dbReference>
<dbReference type="AGR" id="Xenbase:XB-GENE-29092179"/>
<evidence type="ECO:0000256" key="6">
    <source>
        <dbReference type="ARBA" id="ARBA00022989"/>
    </source>
</evidence>
<evidence type="ECO:0000256" key="9">
    <source>
        <dbReference type="ARBA" id="ARBA00023170"/>
    </source>
</evidence>
<keyword evidence="2 12" id="KW-1003">Cell membrane</keyword>
<feature type="transmembrane region" description="Helical" evidence="12">
    <location>
        <begin position="60"/>
        <end position="78"/>
    </location>
</feature>
<evidence type="ECO:0000256" key="7">
    <source>
        <dbReference type="ARBA" id="ARBA00023040"/>
    </source>
</evidence>
<keyword evidence="9 11" id="KW-0675">Receptor</keyword>
<dbReference type="OrthoDB" id="5950740at2759"/>
<evidence type="ECO:0000256" key="5">
    <source>
        <dbReference type="ARBA" id="ARBA00022725"/>
    </source>
</evidence>
<dbReference type="PRINTS" id="PR00245">
    <property type="entry name" value="OLFACTORYR"/>
</dbReference>